<evidence type="ECO:0000313" key="2">
    <source>
        <dbReference type="EMBL" id="KAK3769068.1"/>
    </source>
</evidence>
<dbReference type="Proteomes" id="UP001283361">
    <property type="component" value="Unassembled WGS sequence"/>
</dbReference>
<comment type="caution">
    <text evidence="2">The sequence shown here is derived from an EMBL/GenBank/DDBJ whole genome shotgun (WGS) entry which is preliminary data.</text>
</comment>
<protein>
    <submittedName>
        <fullName evidence="2">Uncharacterized protein</fullName>
    </submittedName>
</protein>
<keyword evidence="3" id="KW-1185">Reference proteome</keyword>
<evidence type="ECO:0000313" key="3">
    <source>
        <dbReference type="Proteomes" id="UP001283361"/>
    </source>
</evidence>
<gene>
    <name evidence="2" type="ORF">RRG08_032059</name>
</gene>
<proteinExistence type="predicted"/>
<dbReference type="EMBL" id="JAWDGP010003976">
    <property type="protein sequence ID" value="KAK3769068.1"/>
    <property type="molecule type" value="Genomic_DNA"/>
</dbReference>
<dbReference type="AlphaFoldDB" id="A0AAE0ZGW6"/>
<accession>A0AAE0ZGW6</accession>
<feature type="signal peptide" evidence="1">
    <location>
        <begin position="1"/>
        <end position="22"/>
    </location>
</feature>
<feature type="chain" id="PRO_5042144098" evidence="1">
    <location>
        <begin position="23"/>
        <end position="287"/>
    </location>
</feature>
<evidence type="ECO:0000256" key="1">
    <source>
        <dbReference type="SAM" id="SignalP"/>
    </source>
</evidence>
<keyword evidence="1" id="KW-0732">Signal</keyword>
<organism evidence="2 3">
    <name type="scientific">Elysia crispata</name>
    <name type="common">lettuce slug</name>
    <dbReference type="NCBI Taxonomy" id="231223"/>
    <lineage>
        <taxon>Eukaryota</taxon>
        <taxon>Metazoa</taxon>
        <taxon>Spiralia</taxon>
        <taxon>Lophotrochozoa</taxon>
        <taxon>Mollusca</taxon>
        <taxon>Gastropoda</taxon>
        <taxon>Heterobranchia</taxon>
        <taxon>Euthyneura</taxon>
        <taxon>Panpulmonata</taxon>
        <taxon>Sacoglossa</taxon>
        <taxon>Placobranchoidea</taxon>
        <taxon>Plakobranchidae</taxon>
        <taxon>Elysia</taxon>
    </lineage>
</organism>
<reference evidence="2" key="1">
    <citation type="journal article" date="2023" name="G3 (Bethesda)">
        <title>A reference genome for the long-term kleptoplast-retaining sea slug Elysia crispata morphotype clarki.</title>
        <authorList>
            <person name="Eastman K.E."/>
            <person name="Pendleton A.L."/>
            <person name="Shaikh M.A."/>
            <person name="Suttiyut T."/>
            <person name="Ogas R."/>
            <person name="Tomko P."/>
            <person name="Gavelis G."/>
            <person name="Widhalm J.R."/>
            <person name="Wisecaver J.H."/>
        </authorList>
    </citation>
    <scope>NUCLEOTIDE SEQUENCE</scope>
    <source>
        <strain evidence="2">ECLA1</strain>
    </source>
</reference>
<sequence>MKFTKGLKLLTLACGLVRPYQGFIGCWMGQHGTAGMDCWGTVDGKSYPDHRIHESELGSESARRDAWLCHISSTLNPVKPGISKSDEILIWAPARRQRNGCGGVAYRVVQQQSPAGAEPLGGALCWSARRVYTDSQGRLICCQSLGNTGYLDSDIGILSLFRSQSCQMGTKRNGQKSSDVFVLRLATKCFPRAVYGMHSSLEMRPLSTALLWGRGTRATLISRASTPRRPKPTQTAITLAFVICWLTKGRHLPGNAQRILIHPFAANAGKMVGREANFEACLSGNYG</sequence>
<name>A0AAE0ZGW6_9GAST</name>